<feature type="transmembrane region" description="Helical" evidence="1">
    <location>
        <begin position="471"/>
        <end position="497"/>
    </location>
</feature>
<sequence>MKALVEACLRLRVVVLLGAVLFLVVGARAAMNARIDVFPEFSPPRVEIQTEAPGLSALEVETLVTTPIERAVHGVAFVSKLRSKSVIGLSSVLLVFDDGTDIMQARQLVQERLANLTGQLPASAKTPVMLAPLSSTSRVLKIGVSSATRSQIDLSDLARFTIRPRLMAVHGVANVAIWGQRNRQFQILVDPDALQARGVRLDQVLKAAGDASMPAPAGYVDTSNQRFAVVHTTFAESKESLGETVVASRPGGASIRLADVASIVEQSPAPIGDAIIDGEPGLLLIVEKQPWGNTLDVTRGVERALDALRPGLTDVHLDPTIFRPATFIERAITNLGHAVAIGCVLVVVILFAFLFDWRTAVISVVAIPLSLVAAAATLAWRGLTLDTMAIAGLVIALGEVVDDAIIDVENIERRLAENSRRETPRPAFVVVLEASLEVRSAVVYATLVVLLVFVPIYFLEGLSGAFFRPLAVSYVLAVGASLLVALIVTPALSLVLLSRAARAARAGGGRHRGPLAHLVQQAYAPILERVIRRPRFAAGSVLVVLASAVTLVPWLGESFLPDFHETDFLMHWIGKPGTSVAEMDRITARVAKELRTIPGVRNFGSHIGRAEVADEVVGQNFAELWISLDEKANYAESVSNIRRVVDGYPGLYRDVQTYLQERMKEVLTGTSGSIVVRIYGSDLSTLRERAEAVGKALAPIPGVANLEVEPQVLVPQIEIGLDPGALARLGLGPGDVRRTVATYLQGTRVGEAYRGDQVIDVVVWGDASLRNDVSSVRELRIPLPTPTPSGTNSEVRLGDVASVEIAAAPNVVQRESASRRIDVTCDARGRDLGSVVADVKSAVDKLPFPSGHHAEILGELASRTAARNRLLGLSLLAALGIGLVLYSDFRSGRITFFLLGTLPFALVGGVIAVLFTGGIVSLGSLVGFVTVLGIAARNGIMMVSHFRHLEIEEGMPFGQALVVRGAIERVVPITMTALATGLALVPLIVAGGKPGSEIEHPMAVVILGGLVTSTILNLLLVPPLYLRFGRSAVVSEPA</sequence>
<dbReference type="Pfam" id="PF00873">
    <property type="entry name" value="ACR_tran"/>
    <property type="match status" value="1"/>
</dbReference>
<feature type="transmembrane region" description="Helical" evidence="1">
    <location>
        <begin position="387"/>
        <end position="406"/>
    </location>
</feature>
<dbReference type="GO" id="GO:0042910">
    <property type="term" value="F:xenobiotic transmembrane transporter activity"/>
    <property type="evidence" value="ECO:0007669"/>
    <property type="project" value="TreeGrafter"/>
</dbReference>
<dbReference type="RefSeq" id="WP_146648842.1">
    <property type="nucleotide sequence ID" value="NZ_CP012333.1"/>
</dbReference>
<keyword evidence="1" id="KW-0472">Membrane</keyword>
<keyword evidence="1" id="KW-1133">Transmembrane helix</keyword>
<reference evidence="2 3" key="1">
    <citation type="submission" date="2015-08" db="EMBL/GenBank/DDBJ databases">
        <authorList>
            <person name="Babu N.S."/>
            <person name="Beckwith C.J."/>
            <person name="Beseler K.G."/>
            <person name="Brison A."/>
            <person name="Carone J.V."/>
            <person name="Caskin T.P."/>
            <person name="Diamond M."/>
            <person name="Durham M.E."/>
            <person name="Foxe J.M."/>
            <person name="Go M."/>
            <person name="Henderson B.A."/>
            <person name="Jones I.B."/>
            <person name="McGettigan J.A."/>
            <person name="Micheletti S.J."/>
            <person name="Nasrallah M.E."/>
            <person name="Ortiz D."/>
            <person name="Piller C.R."/>
            <person name="Privatt S.R."/>
            <person name="Schneider S.L."/>
            <person name="Sharp S."/>
            <person name="Smith T.C."/>
            <person name="Stanton J.D."/>
            <person name="Ullery H.E."/>
            <person name="Wilson R.J."/>
            <person name="Serrano M.G."/>
            <person name="Buck G."/>
            <person name="Lee V."/>
            <person name="Wang Y."/>
            <person name="Carvalho R."/>
            <person name="Voegtly L."/>
            <person name="Shi R."/>
            <person name="Duckworth R."/>
            <person name="Johnson A."/>
            <person name="Loviza R."/>
            <person name="Walstead R."/>
            <person name="Shah Z."/>
            <person name="Kiflezghi M."/>
            <person name="Wade K."/>
            <person name="Ball S.L."/>
            <person name="Bradley K.W."/>
            <person name="Asai D.J."/>
            <person name="Bowman C.A."/>
            <person name="Russell D.A."/>
            <person name="Pope W.H."/>
            <person name="Jacobs-Sera D."/>
            <person name="Hendrix R.W."/>
            <person name="Hatfull G.F."/>
        </authorList>
    </citation>
    <scope>NUCLEOTIDE SEQUENCE [LARGE SCALE GENOMIC DNA]</scope>
    <source>
        <strain evidence="2 3">DSM 27648</strain>
    </source>
</reference>
<dbReference type="InterPro" id="IPR001036">
    <property type="entry name" value="Acrflvin-R"/>
</dbReference>
<dbReference type="EMBL" id="CP012333">
    <property type="protein sequence ID" value="AKU97749.1"/>
    <property type="molecule type" value="Genomic_DNA"/>
</dbReference>
<organism evidence="2 3">
    <name type="scientific">Labilithrix luteola</name>
    <dbReference type="NCBI Taxonomy" id="1391654"/>
    <lineage>
        <taxon>Bacteria</taxon>
        <taxon>Pseudomonadati</taxon>
        <taxon>Myxococcota</taxon>
        <taxon>Polyangia</taxon>
        <taxon>Polyangiales</taxon>
        <taxon>Labilitrichaceae</taxon>
        <taxon>Labilithrix</taxon>
    </lineage>
</organism>
<dbReference type="OrthoDB" id="9798415at2"/>
<dbReference type="PANTHER" id="PTHR32063">
    <property type="match status" value="1"/>
</dbReference>
<feature type="transmembrane region" description="Helical" evidence="1">
    <location>
        <begin position="441"/>
        <end position="459"/>
    </location>
</feature>
<dbReference type="GO" id="GO:0005886">
    <property type="term" value="C:plasma membrane"/>
    <property type="evidence" value="ECO:0007669"/>
    <property type="project" value="TreeGrafter"/>
</dbReference>
<feature type="transmembrane region" description="Helical" evidence="1">
    <location>
        <begin position="361"/>
        <end position="381"/>
    </location>
</feature>
<feature type="transmembrane region" description="Helical" evidence="1">
    <location>
        <begin position="536"/>
        <end position="556"/>
    </location>
</feature>
<dbReference type="SUPFAM" id="SSF82693">
    <property type="entry name" value="Multidrug efflux transporter AcrB pore domain, PN1, PN2, PC1 and PC2 subdomains"/>
    <property type="match status" value="2"/>
</dbReference>
<dbReference type="AlphaFoldDB" id="A0A0K1PX97"/>
<gene>
    <name evidence="2" type="ORF">AKJ09_04413</name>
</gene>
<keyword evidence="3" id="KW-1185">Reference proteome</keyword>
<protein>
    <submittedName>
        <fullName evidence="2">Cobalt-zinc-cadmium resistance protein CzcA</fullName>
    </submittedName>
</protein>
<dbReference type="PATRIC" id="fig|1391654.3.peg.4472"/>
<dbReference type="SUPFAM" id="SSF82714">
    <property type="entry name" value="Multidrug efflux transporter AcrB TolC docking domain, DN and DC subdomains"/>
    <property type="match status" value="2"/>
</dbReference>
<dbReference type="PANTHER" id="PTHR32063:SF4">
    <property type="entry name" value="SLR6043 PROTEIN"/>
    <property type="match status" value="1"/>
</dbReference>
<dbReference type="Gene3D" id="3.30.70.1320">
    <property type="entry name" value="Multidrug efflux transporter AcrB pore domain like"/>
    <property type="match status" value="1"/>
</dbReference>
<feature type="transmembrane region" description="Helical" evidence="1">
    <location>
        <begin position="335"/>
        <end position="354"/>
    </location>
</feature>
<feature type="transmembrane region" description="Helical" evidence="1">
    <location>
        <begin position="1002"/>
        <end position="1021"/>
    </location>
</feature>
<accession>A0A0K1PX97</accession>
<dbReference type="SUPFAM" id="SSF82866">
    <property type="entry name" value="Multidrug efflux transporter AcrB transmembrane domain"/>
    <property type="match status" value="2"/>
</dbReference>
<evidence type="ECO:0000256" key="1">
    <source>
        <dbReference type="SAM" id="Phobius"/>
    </source>
</evidence>
<dbReference type="Gene3D" id="1.20.1640.10">
    <property type="entry name" value="Multidrug efflux transporter AcrB transmembrane domain"/>
    <property type="match status" value="2"/>
</dbReference>
<feature type="transmembrane region" description="Helical" evidence="1">
    <location>
        <begin position="970"/>
        <end position="990"/>
    </location>
</feature>
<dbReference type="Gene3D" id="3.30.2090.10">
    <property type="entry name" value="Multidrug efflux transporter AcrB TolC docking domain, DN and DC subdomains"/>
    <property type="match status" value="2"/>
</dbReference>
<dbReference type="PRINTS" id="PR00702">
    <property type="entry name" value="ACRIFLAVINRP"/>
</dbReference>
<dbReference type="Gene3D" id="3.30.70.1430">
    <property type="entry name" value="Multidrug efflux transporter AcrB pore domain"/>
    <property type="match status" value="2"/>
</dbReference>
<dbReference type="Proteomes" id="UP000064967">
    <property type="component" value="Chromosome"/>
</dbReference>
<dbReference type="InterPro" id="IPR027463">
    <property type="entry name" value="AcrB_DN_DC_subdom"/>
</dbReference>
<feature type="transmembrane region" description="Helical" evidence="1">
    <location>
        <begin position="921"/>
        <end position="940"/>
    </location>
</feature>
<dbReference type="KEGG" id="llu:AKJ09_04413"/>
<keyword evidence="1" id="KW-0812">Transmembrane</keyword>
<name>A0A0K1PX97_9BACT</name>
<feature type="transmembrane region" description="Helical" evidence="1">
    <location>
        <begin position="894"/>
        <end position="915"/>
    </location>
</feature>
<dbReference type="STRING" id="1391654.AKJ09_04413"/>
<evidence type="ECO:0000313" key="3">
    <source>
        <dbReference type="Proteomes" id="UP000064967"/>
    </source>
</evidence>
<evidence type="ECO:0000313" key="2">
    <source>
        <dbReference type="EMBL" id="AKU97749.1"/>
    </source>
</evidence>
<proteinExistence type="predicted"/>
<dbReference type="Gene3D" id="3.30.70.1440">
    <property type="entry name" value="Multidrug efflux transporter AcrB pore domain"/>
    <property type="match status" value="1"/>
</dbReference>
<feature type="transmembrane region" description="Helical" evidence="1">
    <location>
        <begin position="870"/>
        <end position="887"/>
    </location>
</feature>